<evidence type="ECO:0008006" key="3">
    <source>
        <dbReference type="Google" id="ProtNLM"/>
    </source>
</evidence>
<sequence>MPKQRIVILGLVGMTILAFGTADVALRMGYEDPPCPQTPQFAADLDQVARENGTSVVVRHLGGDTVDPDNLTVSVAGSNLTGNELGLDGLFTANDTISVDQLAPNQTVKVYTHQPESSDEGFGGPECSAHTRLIETYTIN</sequence>
<gene>
    <name evidence="1" type="ORF">GCM10009006_33910</name>
</gene>
<organism evidence="1 2">
    <name type="scientific">Haloarcula argentinensis</name>
    <dbReference type="NCBI Taxonomy" id="43776"/>
    <lineage>
        <taxon>Archaea</taxon>
        <taxon>Methanobacteriati</taxon>
        <taxon>Methanobacteriota</taxon>
        <taxon>Stenosarchaea group</taxon>
        <taxon>Halobacteria</taxon>
        <taxon>Halobacteriales</taxon>
        <taxon>Haloarculaceae</taxon>
        <taxon>Haloarcula</taxon>
    </lineage>
</organism>
<proteinExistence type="predicted"/>
<dbReference type="AlphaFoldDB" id="A0A830FH94"/>
<protein>
    <recommendedName>
        <fullName evidence="3">Type IV pilin</fullName>
    </recommendedName>
</protein>
<reference evidence="1" key="2">
    <citation type="submission" date="2020-09" db="EMBL/GenBank/DDBJ databases">
        <authorList>
            <person name="Sun Q."/>
            <person name="Ohkuma M."/>
        </authorList>
    </citation>
    <scope>NUCLEOTIDE SEQUENCE</scope>
    <source>
        <strain evidence="1">JCM 15759</strain>
    </source>
</reference>
<dbReference type="Proteomes" id="UP000656367">
    <property type="component" value="Unassembled WGS sequence"/>
</dbReference>
<evidence type="ECO:0000313" key="2">
    <source>
        <dbReference type="Proteomes" id="UP000656367"/>
    </source>
</evidence>
<dbReference type="EMBL" id="BMON01000004">
    <property type="protein sequence ID" value="GGM49866.1"/>
    <property type="molecule type" value="Genomic_DNA"/>
</dbReference>
<name>A0A830FH94_HALAR</name>
<evidence type="ECO:0000313" key="1">
    <source>
        <dbReference type="EMBL" id="GGM49866.1"/>
    </source>
</evidence>
<comment type="caution">
    <text evidence="1">The sequence shown here is derived from an EMBL/GenBank/DDBJ whole genome shotgun (WGS) entry which is preliminary data.</text>
</comment>
<accession>A0A830FH94</accession>
<reference evidence="1" key="1">
    <citation type="journal article" date="2014" name="Int. J. Syst. Evol. Microbiol.">
        <title>Complete genome sequence of Corynebacterium casei LMG S-19264T (=DSM 44701T), isolated from a smear-ripened cheese.</title>
        <authorList>
            <consortium name="US DOE Joint Genome Institute (JGI-PGF)"/>
            <person name="Walter F."/>
            <person name="Albersmeier A."/>
            <person name="Kalinowski J."/>
            <person name="Ruckert C."/>
        </authorList>
    </citation>
    <scope>NUCLEOTIDE SEQUENCE</scope>
    <source>
        <strain evidence="1">JCM 15759</strain>
    </source>
</reference>